<keyword evidence="3" id="KW-1185">Reference proteome</keyword>
<dbReference type="Pfam" id="PF13454">
    <property type="entry name" value="NAD_binding_9"/>
    <property type="match status" value="1"/>
</dbReference>
<evidence type="ECO:0000313" key="2">
    <source>
        <dbReference type="EMBL" id="MBF9069972.1"/>
    </source>
</evidence>
<dbReference type="SUPFAM" id="SSF51971">
    <property type="entry name" value="Nucleotide-binding domain"/>
    <property type="match status" value="1"/>
</dbReference>
<comment type="caution">
    <text evidence="2">The sequence shown here is derived from an EMBL/GenBank/DDBJ whole genome shotgun (WGS) entry which is preliminary data.</text>
</comment>
<dbReference type="RefSeq" id="WP_196195153.1">
    <property type="nucleotide sequence ID" value="NZ_JADPRT010000007.1"/>
</dbReference>
<dbReference type="EMBL" id="JADPRT010000007">
    <property type="protein sequence ID" value="MBF9069972.1"/>
    <property type="molecule type" value="Genomic_DNA"/>
</dbReference>
<protein>
    <submittedName>
        <fullName evidence="2">FAD/NAD(P)-binding protein</fullName>
    </submittedName>
</protein>
<dbReference type="PANTHER" id="PTHR40254:SF1">
    <property type="entry name" value="BLR0577 PROTEIN"/>
    <property type="match status" value="1"/>
</dbReference>
<reference evidence="2" key="1">
    <citation type="submission" date="2020-11" db="EMBL/GenBank/DDBJ databases">
        <title>Isolation and identification of active actinomycetes.</title>
        <authorList>
            <person name="Yu B."/>
        </authorList>
    </citation>
    <scope>NUCLEOTIDE SEQUENCE</scope>
    <source>
        <strain evidence="2">NEAU-YB345</strain>
    </source>
</reference>
<sequence>MRRVSIAVVGVGPRATGLLDRIVANAPQLLPSAVDLTIHLIDPHPPGPGRVWRHDQSPLLRMNSMAEDVTMFTDAATVMDGPVRPGPSLAEWAAGPDARAVADPAVRAELEQLAPTDFATRRVQSAYLDWVFRRTTAALAPYATVRVHREAAVDVRGGPDEPQQVVLASGNTVTADLVVLTLGHLDARPESDEQRLTDFAGRHRLHYLPPAYSADLGAELDEIAPGEDVVLRGFGLAAVDLIVLLTEGRGGRYLPRTDGSLAYLPSGREPVLHAGSRRGVPYHAKTGYRLQGPPPPLPRFFGPDAVDLLLGGDGPLDFRAEVWPSVAKEIAYGHYHELFHGHPERTRMPWEEFLAAFTPLAWYAPATAALVGRAVPDPDDRIDFEALDRPLAGTSFASPDALRETLRRHIRNDLARRGDRAHSADLGAFYALLSVYGQLPRVAASGRLDATSLARDLDGWWHGFFSFLASGPPGHRLRELLALSDAGLLHFLGPDLRVEADEASGRFLAHSPALAGAVTTATTLVEARLPRATLRRTDSPLLRDLLARGEATEERRSGLMLTDPQSGAVVDDSGRPHPRRIALGAHTSARAVAAFARPRSNSPAFRQNDAAARALLLAVARLGPASVQAQPQVASF</sequence>
<organism evidence="2 3">
    <name type="scientific">Streptacidiphilus fuscans</name>
    <dbReference type="NCBI Taxonomy" id="2789292"/>
    <lineage>
        <taxon>Bacteria</taxon>
        <taxon>Bacillati</taxon>
        <taxon>Actinomycetota</taxon>
        <taxon>Actinomycetes</taxon>
        <taxon>Kitasatosporales</taxon>
        <taxon>Streptomycetaceae</taxon>
        <taxon>Streptacidiphilus</taxon>
    </lineage>
</organism>
<dbReference type="Proteomes" id="UP000657385">
    <property type="component" value="Unassembled WGS sequence"/>
</dbReference>
<gene>
    <name evidence="2" type="ORF">I2501_18270</name>
</gene>
<evidence type="ECO:0000259" key="1">
    <source>
        <dbReference type="Pfam" id="PF13454"/>
    </source>
</evidence>
<dbReference type="AlphaFoldDB" id="A0A931B7A0"/>
<feature type="domain" description="FAD-dependent urate hydroxylase HpyO/Asp monooxygenase CreE-like FAD/NAD(P)-binding" evidence="1">
    <location>
        <begin position="7"/>
        <end position="184"/>
    </location>
</feature>
<accession>A0A931B7A0</accession>
<dbReference type="InterPro" id="IPR052189">
    <property type="entry name" value="L-asp_N-monooxygenase_NS-form"/>
</dbReference>
<dbReference type="PANTHER" id="PTHR40254">
    <property type="entry name" value="BLR0577 PROTEIN"/>
    <property type="match status" value="1"/>
</dbReference>
<dbReference type="InterPro" id="IPR038732">
    <property type="entry name" value="HpyO/CreE_NAD-binding"/>
</dbReference>
<name>A0A931B7A0_9ACTN</name>
<evidence type="ECO:0000313" key="3">
    <source>
        <dbReference type="Proteomes" id="UP000657385"/>
    </source>
</evidence>
<proteinExistence type="predicted"/>